<accession>A0A857J334</accession>
<dbReference type="InterPro" id="IPR013656">
    <property type="entry name" value="PAS_4"/>
</dbReference>
<dbReference type="PROSITE" id="PS50112">
    <property type="entry name" value="PAS"/>
    <property type="match status" value="2"/>
</dbReference>
<reference evidence="6 7" key="1">
    <citation type="submission" date="2020-01" db="EMBL/GenBank/DDBJ databases">
        <title>Genome sequencing of strain KACC 21265.</title>
        <authorList>
            <person name="Heo J."/>
            <person name="Kim S.-J."/>
            <person name="Kim J.-S."/>
            <person name="Hong S.-B."/>
            <person name="Kwon S.-W."/>
        </authorList>
    </citation>
    <scope>NUCLEOTIDE SEQUENCE [LARGE SCALE GENOMIC DNA]</scope>
    <source>
        <strain evidence="6 7">KACC 21265</strain>
    </source>
</reference>
<feature type="domain" description="PAS" evidence="2">
    <location>
        <begin position="162"/>
        <end position="217"/>
    </location>
</feature>
<evidence type="ECO:0000259" key="2">
    <source>
        <dbReference type="PROSITE" id="PS50112"/>
    </source>
</evidence>
<dbReference type="SUPFAM" id="SSF141868">
    <property type="entry name" value="EAL domain-like"/>
    <property type="match status" value="1"/>
</dbReference>
<feature type="domain" description="GGDEF" evidence="5">
    <location>
        <begin position="427"/>
        <end position="566"/>
    </location>
</feature>
<feature type="domain" description="EAL" evidence="4">
    <location>
        <begin position="575"/>
        <end position="829"/>
    </location>
</feature>
<evidence type="ECO:0000313" key="6">
    <source>
        <dbReference type="EMBL" id="QHI98067.1"/>
    </source>
</evidence>
<feature type="domain" description="PAC" evidence="3">
    <location>
        <begin position="344"/>
        <end position="395"/>
    </location>
</feature>
<feature type="region of interest" description="Disordered" evidence="1">
    <location>
        <begin position="1"/>
        <end position="23"/>
    </location>
</feature>
<dbReference type="SMART" id="SM00267">
    <property type="entry name" value="GGDEF"/>
    <property type="match status" value="1"/>
</dbReference>
<evidence type="ECO:0000259" key="4">
    <source>
        <dbReference type="PROSITE" id="PS50883"/>
    </source>
</evidence>
<dbReference type="InterPro" id="IPR035919">
    <property type="entry name" value="EAL_sf"/>
</dbReference>
<dbReference type="PROSITE" id="PS50113">
    <property type="entry name" value="PAC"/>
    <property type="match status" value="2"/>
</dbReference>
<dbReference type="CDD" id="cd01948">
    <property type="entry name" value="EAL"/>
    <property type="match status" value="1"/>
</dbReference>
<organism evidence="6 7">
    <name type="scientific">Xylophilus rhododendri</name>
    <dbReference type="NCBI Taxonomy" id="2697032"/>
    <lineage>
        <taxon>Bacteria</taxon>
        <taxon>Pseudomonadati</taxon>
        <taxon>Pseudomonadota</taxon>
        <taxon>Betaproteobacteria</taxon>
        <taxon>Burkholderiales</taxon>
        <taxon>Xylophilus</taxon>
    </lineage>
</organism>
<dbReference type="Gene3D" id="3.30.450.20">
    <property type="entry name" value="PAS domain"/>
    <property type="match status" value="3"/>
</dbReference>
<dbReference type="InterPro" id="IPR000160">
    <property type="entry name" value="GGDEF_dom"/>
</dbReference>
<dbReference type="SUPFAM" id="SSF55073">
    <property type="entry name" value="Nucleotide cyclase"/>
    <property type="match status" value="1"/>
</dbReference>
<keyword evidence="7" id="KW-1185">Reference proteome</keyword>
<sequence length="829" mass="91411">MKQAPASGKDRGTPEASPPSTAHWLGQGLPGAVLFRWQAGGGPAGRFLSLGDGLAQTCGVTVPELMAEARRGWRLLPHSERATLIKALRAAQARQEGVALALRLRRADGTLRRMRLHAVPLPGSDSTQWDGVLLDLGPDETDPRLGEDAVWLDALNRLPFCVSLFDTSLRLHFVNDAHARWYGRPAAEMVGRKLDEFIGPTRYAALEPRLQAALRGQPSVFENQLQRDGVTHWRYNSMVPERAADGSVRGVMSIAIDDSVRRRAEIALAEKQAELRGLFEAVPDMVFYRDAEGIYRACNRAFEAFYGLRQGELVGRSYGDLYDPDTAERSRNEDLAAMRTGQAYRGEETLRGVHRSGVFDIIKTPVLDARGKVSGLIGIARDVTDRKRAEHEVERLAFYDALTGLPNRRLLLSRLQAALDEAAQLGHHGAVLFLDIDHFKDLNDILGHAAGDQLLQQIAGRLVERAAPGRSAARFGGDEFVLICENLGSDIEPALAEARRIAAELLAQLHGPFSIGERQHHASGSIGVALFGGGTALPADELLKRADLAVHQAKAAGRNTVRFFDPEMQARLRERSVLEADLRLGLGRDELRLHYQPVVDAGGRILGAEALVRWMHPTRGLVPPLAFIPLAEESGLILPLGQWVLRQACQQLVLWDRRAATRHLNIAINVSARQFRHPDFIDQVEEVLGTTGANARRLKFELTESLLFHDVEDILGKMGRLRARGVGFSLDDFGTGYSSLSYLKRLPLDQLKIDQSFVRDLLTDPNDAAIVRTTLGLALSLGLEVVAEGVETEGQFDFLRRHGCRSFQGYLFGRPLPIGEMEQQQGLLD</sequence>
<dbReference type="Proteomes" id="UP000464787">
    <property type="component" value="Chromosome"/>
</dbReference>
<evidence type="ECO:0000259" key="5">
    <source>
        <dbReference type="PROSITE" id="PS50887"/>
    </source>
</evidence>
<dbReference type="PANTHER" id="PTHR44757:SF2">
    <property type="entry name" value="BIOFILM ARCHITECTURE MAINTENANCE PROTEIN MBAA"/>
    <property type="match status" value="1"/>
</dbReference>
<dbReference type="InterPro" id="IPR052155">
    <property type="entry name" value="Biofilm_reg_signaling"/>
</dbReference>
<dbReference type="Gene3D" id="3.30.70.270">
    <property type="match status" value="1"/>
</dbReference>
<feature type="domain" description="PAC" evidence="3">
    <location>
        <begin position="215"/>
        <end position="270"/>
    </location>
</feature>
<dbReference type="NCBIfam" id="TIGR00254">
    <property type="entry name" value="GGDEF"/>
    <property type="match status" value="1"/>
</dbReference>
<dbReference type="Gene3D" id="3.20.20.450">
    <property type="entry name" value="EAL domain"/>
    <property type="match status" value="1"/>
</dbReference>
<evidence type="ECO:0000313" key="7">
    <source>
        <dbReference type="Proteomes" id="UP000464787"/>
    </source>
</evidence>
<dbReference type="InterPro" id="IPR001633">
    <property type="entry name" value="EAL_dom"/>
</dbReference>
<dbReference type="RefSeq" id="WP_160551584.1">
    <property type="nucleotide sequence ID" value="NZ_CP047650.1"/>
</dbReference>
<dbReference type="InterPro" id="IPR043128">
    <property type="entry name" value="Rev_trsase/Diguanyl_cyclase"/>
</dbReference>
<name>A0A857J334_9BURK</name>
<dbReference type="PROSITE" id="PS50883">
    <property type="entry name" value="EAL"/>
    <property type="match status" value="1"/>
</dbReference>
<dbReference type="InterPro" id="IPR029787">
    <property type="entry name" value="Nucleotide_cyclase"/>
</dbReference>
<dbReference type="Pfam" id="PF00990">
    <property type="entry name" value="GGDEF"/>
    <property type="match status" value="1"/>
</dbReference>
<evidence type="ECO:0000256" key="1">
    <source>
        <dbReference type="SAM" id="MobiDB-lite"/>
    </source>
</evidence>
<dbReference type="PANTHER" id="PTHR44757">
    <property type="entry name" value="DIGUANYLATE CYCLASE DGCP"/>
    <property type="match status" value="1"/>
</dbReference>
<dbReference type="KEGG" id="xyk:GT347_08700"/>
<dbReference type="InterPro" id="IPR000014">
    <property type="entry name" value="PAS"/>
</dbReference>
<dbReference type="Pfam" id="PF00563">
    <property type="entry name" value="EAL"/>
    <property type="match status" value="1"/>
</dbReference>
<proteinExistence type="predicted"/>
<dbReference type="EMBL" id="CP047650">
    <property type="protein sequence ID" value="QHI98067.1"/>
    <property type="molecule type" value="Genomic_DNA"/>
</dbReference>
<dbReference type="PROSITE" id="PS50887">
    <property type="entry name" value="GGDEF"/>
    <property type="match status" value="1"/>
</dbReference>
<dbReference type="CDD" id="cd00130">
    <property type="entry name" value="PAS"/>
    <property type="match status" value="2"/>
</dbReference>
<dbReference type="FunFam" id="3.20.20.450:FF:000001">
    <property type="entry name" value="Cyclic di-GMP phosphodiesterase yahA"/>
    <property type="match status" value="1"/>
</dbReference>
<gene>
    <name evidence="6" type="ORF">GT347_08700</name>
</gene>
<dbReference type="InterPro" id="IPR000700">
    <property type="entry name" value="PAS-assoc_C"/>
</dbReference>
<dbReference type="Pfam" id="PF08448">
    <property type="entry name" value="PAS_4"/>
    <property type="match status" value="2"/>
</dbReference>
<evidence type="ECO:0000259" key="3">
    <source>
        <dbReference type="PROSITE" id="PS50113"/>
    </source>
</evidence>
<feature type="domain" description="PAS" evidence="2">
    <location>
        <begin position="271"/>
        <end position="341"/>
    </location>
</feature>
<dbReference type="AlphaFoldDB" id="A0A857J334"/>
<dbReference type="InterPro" id="IPR035965">
    <property type="entry name" value="PAS-like_dom_sf"/>
</dbReference>
<dbReference type="SMART" id="SM00052">
    <property type="entry name" value="EAL"/>
    <property type="match status" value="1"/>
</dbReference>
<dbReference type="SMART" id="SM00091">
    <property type="entry name" value="PAS"/>
    <property type="match status" value="2"/>
</dbReference>
<protein>
    <submittedName>
        <fullName evidence="6">EAL domain-containing protein</fullName>
    </submittedName>
</protein>
<dbReference type="SUPFAM" id="SSF55785">
    <property type="entry name" value="PYP-like sensor domain (PAS domain)"/>
    <property type="match status" value="3"/>
</dbReference>
<dbReference type="CDD" id="cd01949">
    <property type="entry name" value="GGDEF"/>
    <property type="match status" value="1"/>
</dbReference>
<dbReference type="NCBIfam" id="TIGR00229">
    <property type="entry name" value="sensory_box"/>
    <property type="match status" value="2"/>
</dbReference>